<keyword evidence="1" id="KW-0812">Transmembrane</keyword>
<feature type="transmembrane region" description="Helical" evidence="1">
    <location>
        <begin position="253"/>
        <end position="272"/>
    </location>
</feature>
<name>A0ABQ7JG64_9APIC</name>
<protein>
    <submittedName>
        <fullName evidence="3">Syntaxin 6, n-terminal protein</fullName>
    </submittedName>
</protein>
<reference evidence="3 4" key="1">
    <citation type="journal article" date="2020" name="bioRxiv">
        <title>Metabolic contributions of an alphaproteobacterial endosymbiont in the apicomplexan Cardiosporidium cionae.</title>
        <authorList>
            <person name="Hunter E.S."/>
            <person name="Paight C.J."/>
            <person name="Lane C.E."/>
        </authorList>
    </citation>
    <scope>NUCLEOTIDE SEQUENCE [LARGE SCALE GENOMIC DNA]</scope>
    <source>
        <strain evidence="3">ESH_2018</strain>
    </source>
</reference>
<dbReference type="CDD" id="cd15841">
    <property type="entry name" value="SNARE_Qc"/>
    <property type="match status" value="1"/>
</dbReference>
<dbReference type="Proteomes" id="UP000823046">
    <property type="component" value="Unassembled WGS sequence"/>
</dbReference>
<evidence type="ECO:0000256" key="1">
    <source>
        <dbReference type="SAM" id="Phobius"/>
    </source>
</evidence>
<keyword evidence="1" id="KW-1133">Transmembrane helix</keyword>
<dbReference type="SUPFAM" id="SSF47661">
    <property type="entry name" value="t-snare proteins"/>
    <property type="match status" value="1"/>
</dbReference>
<evidence type="ECO:0000313" key="3">
    <source>
        <dbReference type="EMBL" id="KAF8822919.1"/>
    </source>
</evidence>
<gene>
    <name evidence="3" type="ORF">IE077_002059</name>
</gene>
<dbReference type="PROSITE" id="PS50192">
    <property type="entry name" value="T_SNARE"/>
    <property type="match status" value="1"/>
</dbReference>
<sequence length="273" mass="31198">MHNTEDYIRRKQSDVDIPLRNGNCKVRTSLAPAAVARIPNRTWLDKMTNMNSEEPFYVALNQINGSTSTLRENISNWQYSVKKLSDQGFRNTSDNSKEIVSQLTEVEGLTEEIVKYAASVTVDSNKRPLSSEEILKRKSIAEDQRRKIKELRTQIKEIKSSTAESNTADTAGKNFFTSRSQHEKLLSKQDEQLGELAKSAERLHTSAHTINNEIIDQQRLLTELDSDVETQTTRMQHVMRIVTKLSKISDKKLIWFVVGMLILDIVLVVVFFL</sequence>
<dbReference type="InterPro" id="IPR000727">
    <property type="entry name" value="T_SNARE_dom"/>
</dbReference>
<dbReference type="SMART" id="SM00397">
    <property type="entry name" value="t_SNARE"/>
    <property type="match status" value="1"/>
</dbReference>
<dbReference type="EMBL" id="JADAQX010000014">
    <property type="protein sequence ID" value="KAF8822919.1"/>
    <property type="molecule type" value="Genomic_DNA"/>
</dbReference>
<dbReference type="SUPFAM" id="SSF58038">
    <property type="entry name" value="SNARE fusion complex"/>
    <property type="match status" value="1"/>
</dbReference>
<comment type="caution">
    <text evidence="3">The sequence shown here is derived from an EMBL/GenBank/DDBJ whole genome shotgun (WGS) entry which is preliminary data.</text>
</comment>
<accession>A0ABQ7JG64</accession>
<organism evidence="3 4">
    <name type="scientific">Cardiosporidium cionae</name>
    <dbReference type="NCBI Taxonomy" id="476202"/>
    <lineage>
        <taxon>Eukaryota</taxon>
        <taxon>Sar</taxon>
        <taxon>Alveolata</taxon>
        <taxon>Apicomplexa</taxon>
        <taxon>Aconoidasida</taxon>
        <taxon>Nephromycida</taxon>
        <taxon>Cardiosporidium</taxon>
    </lineage>
</organism>
<evidence type="ECO:0000313" key="4">
    <source>
        <dbReference type="Proteomes" id="UP000823046"/>
    </source>
</evidence>
<keyword evidence="4" id="KW-1185">Reference proteome</keyword>
<keyword evidence="1" id="KW-0472">Membrane</keyword>
<dbReference type="InterPro" id="IPR010989">
    <property type="entry name" value="SNARE"/>
</dbReference>
<proteinExistence type="predicted"/>
<dbReference type="Gene3D" id="1.20.5.110">
    <property type="match status" value="1"/>
</dbReference>
<dbReference type="Gene3D" id="1.20.58.90">
    <property type="match status" value="1"/>
</dbReference>
<feature type="domain" description="T-SNARE coiled-coil homology" evidence="2">
    <location>
        <begin position="183"/>
        <end position="245"/>
    </location>
</feature>
<evidence type="ECO:0000259" key="2">
    <source>
        <dbReference type="PROSITE" id="PS50192"/>
    </source>
</evidence>